<reference evidence="1 2" key="1">
    <citation type="submission" date="2022-11" db="EMBL/GenBank/DDBJ databases">
        <title>Minimal conservation of predation-associated metabolite biosynthetic gene clusters underscores biosynthetic potential of Myxococcota including descriptions for ten novel species: Archangium lansinium sp. nov., Myxococcus landrumus sp. nov., Nannocystis bai.</title>
        <authorList>
            <person name="Ahearne A."/>
            <person name="Stevens C."/>
            <person name="Dowd S."/>
        </authorList>
    </citation>
    <scope>NUCLEOTIDE SEQUENCE [LARGE SCALE GENOMIC DNA]</scope>
    <source>
        <strain evidence="1 2">NCWAL01</strain>
    </source>
</reference>
<dbReference type="Proteomes" id="UP001221838">
    <property type="component" value="Unassembled WGS sequence"/>
</dbReference>
<sequence>MRSFLLFCVLLPGCTLFQRPPRPVHAPPQEAARFAFPETLPTEGRQLLSGTLFAAIQLAMEDFRPWDTNPHKGATPGEICLYKRDSYDVSVVSGAEELVYVDISPRPGACEMGGPPVMGFDAVYAIDVKNWRIIAVQR</sequence>
<comment type="caution">
    <text evidence="1">The sequence shown here is derived from an EMBL/GenBank/DDBJ whole genome shotgun (WGS) entry which is preliminary data.</text>
</comment>
<evidence type="ECO:0008006" key="3">
    <source>
        <dbReference type="Google" id="ProtNLM"/>
    </source>
</evidence>
<gene>
    <name evidence="1" type="ORF">POL68_16405</name>
</gene>
<proteinExistence type="predicted"/>
<evidence type="ECO:0000313" key="2">
    <source>
        <dbReference type="Proteomes" id="UP001221838"/>
    </source>
</evidence>
<dbReference type="EMBL" id="JAQNDM010000002">
    <property type="protein sequence ID" value="MDC0710059.1"/>
    <property type="molecule type" value="Genomic_DNA"/>
</dbReference>
<evidence type="ECO:0000313" key="1">
    <source>
        <dbReference type="EMBL" id="MDC0710059.1"/>
    </source>
</evidence>
<protein>
    <recommendedName>
        <fullName evidence="3">Lipoprotein</fullName>
    </recommendedName>
</protein>
<keyword evidence="2" id="KW-1185">Reference proteome</keyword>
<name>A0ABT5D8V7_9BACT</name>
<organism evidence="1 2">
    <name type="scientific">Stigmatella ashevillensis</name>
    <dbReference type="NCBI Taxonomy" id="2995309"/>
    <lineage>
        <taxon>Bacteria</taxon>
        <taxon>Pseudomonadati</taxon>
        <taxon>Myxococcota</taxon>
        <taxon>Myxococcia</taxon>
        <taxon>Myxococcales</taxon>
        <taxon>Cystobacterineae</taxon>
        <taxon>Archangiaceae</taxon>
        <taxon>Stigmatella</taxon>
    </lineage>
</organism>
<accession>A0ABT5D8V7</accession>